<sequence length="366" mass="39289">MGNTFGNTLHLTIFGESHGTAIGCVIDGLPAGIAIDWDKVSFEMRRRAPGSSPLATPRKEKDEFEILSGYFDGHTEGDSLAMQIRNGDQHSKDYSRLKDAMRPGHADYTGHVKYDGYNDYRGGGHFSGRITAPLTFAGAIAKQILAKEGIVIGAHALSVAGIMDFPFDPLGEEPDLFEKLSSMRLPVIDGEQGAAMEEAILAAQKEGDSVGGQIECMALGLPVGMGEPFFDSLESEMAHMAFSIPAVKSISFGDGETLAGMRGSEANDPMRYENGKVKTITNHNGGVLGGISNGNPLRFTVTIKPTASIGKRQETVDISKKEDTMLSIGGRHDPCIVTRAIPVVENAAAFVLLDLLLTGRRYHYGR</sequence>
<dbReference type="PROSITE" id="PS00788">
    <property type="entry name" value="CHORISMATE_SYNTHASE_2"/>
    <property type="match status" value="1"/>
</dbReference>
<proteinExistence type="inferred from homology"/>
<dbReference type="NCBIfam" id="TIGR00033">
    <property type="entry name" value="aroC"/>
    <property type="match status" value="1"/>
</dbReference>
<evidence type="ECO:0000313" key="13">
    <source>
        <dbReference type="EMBL" id="BBK25870.1"/>
    </source>
</evidence>
<dbReference type="PROSITE" id="PS00787">
    <property type="entry name" value="CHORISMATE_SYNTHASE_1"/>
    <property type="match status" value="1"/>
</dbReference>
<name>A0A8D5A6V7_9FIRM</name>
<dbReference type="InterPro" id="IPR035904">
    <property type="entry name" value="Chorismate_synth_AroC_sf"/>
</dbReference>
<evidence type="ECO:0000256" key="3">
    <source>
        <dbReference type="ARBA" id="ARBA00013036"/>
    </source>
</evidence>
<comment type="catalytic activity">
    <reaction evidence="11 12">
        <text>5-O-(1-carboxyvinyl)-3-phosphoshikimate = chorismate + phosphate</text>
        <dbReference type="Rhea" id="RHEA:21020"/>
        <dbReference type="ChEBI" id="CHEBI:29748"/>
        <dbReference type="ChEBI" id="CHEBI:43474"/>
        <dbReference type="ChEBI" id="CHEBI:57701"/>
        <dbReference type="EC" id="4.2.3.5"/>
    </reaction>
</comment>
<dbReference type="PIRSF" id="PIRSF001456">
    <property type="entry name" value="Chorismate_synth"/>
    <property type="match status" value="1"/>
</dbReference>
<dbReference type="GO" id="GO:0009423">
    <property type="term" value="P:chorismate biosynthetic process"/>
    <property type="evidence" value="ECO:0007669"/>
    <property type="project" value="UniProtKB-UniRule"/>
</dbReference>
<dbReference type="Pfam" id="PF01264">
    <property type="entry name" value="Chorismate_synt"/>
    <property type="match status" value="1"/>
</dbReference>
<dbReference type="CDD" id="cd07304">
    <property type="entry name" value="Chorismate_synthase"/>
    <property type="match status" value="1"/>
</dbReference>
<keyword evidence="8 11" id="KW-0521">NADP</keyword>
<evidence type="ECO:0000256" key="4">
    <source>
        <dbReference type="ARBA" id="ARBA00022605"/>
    </source>
</evidence>
<evidence type="ECO:0000256" key="9">
    <source>
        <dbReference type="ARBA" id="ARBA00023141"/>
    </source>
</evidence>
<evidence type="ECO:0000256" key="1">
    <source>
        <dbReference type="ARBA" id="ARBA00005044"/>
    </source>
</evidence>
<dbReference type="PANTHER" id="PTHR21085:SF0">
    <property type="entry name" value="CHORISMATE SYNTHASE"/>
    <property type="match status" value="1"/>
</dbReference>
<evidence type="ECO:0000256" key="2">
    <source>
        <dbReference type="ARBA" id="ARBA00008014"/>
    </source>
</evidence>
<dbReference type="PROSITE" id="PS00789">
    <property type="entry name" value="CHORISMATE_SYNTHASE_3"/>
    <property type="match status" value="1"/>
</dbReference>
<dbReference type="InterPro" id="IPR020541">
    <property type="entry name" value="Chorismate_synthase_CS"/>
</dbReference>
<dbReference type="EMBL" id="AP019697">
    <property type="protein sequence ID" value="BBK25870.1"/>
    <property type="molecule type" value="Genomic_DNA"/>
</dbReference>
<feature type="binding site" evidence="11">
    <location>
        <begin position="304"/>
        <end position="308"/>
    </location>
    <ligand>
        <name>FMN</name>
        <dbReference type="ChEBI" id="CHEBI:58210"/>
    </ligand>
</feature>
<dbReference type="HAMAP" id="MF_00300">
    <property type="entry name" value="Chorismate_synth"/>
    <property type="match status" value="1"/>
</dbReference>
<feature type="binding site" evidence="11">
    <location>
        <position position="47"/>
    </location>
    <ligand>
        <name>NADP(+)</name>
        <dbReference type="ChEBI" id="CHEBI:58349"/>
    </ligand>
</feature>
<organism evidence="13 14">
    <name type="scientific">Dialister hominis</name>
    <dbReference type="NCBI Taxonomy" id="2582419"/>
    <lineage>
        <taxon>Bacteria</taxon>
        <taxon>Bacillati</taxon>
        <taxon>Bacillota</taxon>
        <taxon>Negativicutes</taxon>
        <taxon>Veillonellales</taxon>
        <taxon>Veillonellaceae</taxon>
        <taxon>Dialister</taxon>
    </lineage>
</organism>
<protein>
    <recommendedName>
        <fullName evidence="3 11">Chorismate synthase</fullName>
        <shortName evidence="11">CS</shortName>
        <ecNumber evidence="3 11">4.2.3.5</ecNumber>
    </recommendedName>
    <alternativeName>
        <fullName evidence="11">5-enolpyruvylshikimate-3-phosphate phospholyase</fullName>
    </alternativeName>
</protein>
<dbReference type="GO" id="GO:0009073">
    <property type="term" value="P:aromatic amino acid family biosynthetic process"/>
    <property type="evidence" value="ECO:0007669"/>
    <property type="project" value="UniProtKB-KW"/>
</dbReference>
<accession>A0A8D5A6V7</accession>
<dbReference type="Gene3D" id="3.60.150.10">
    <property type="entry name" value="Chorismate synthase AroC"/>
    <property type="match status" value="1"/>
</dbReference>
<dbReference type="Proteomes" id="UP000320585">
    <property type="component" value="Chromosome"/>
</dbReference>
<feature type="binding site" evidence="11">
    <location>
        <position position="331"/>
    </location>
    <ligand>
        <name>FMN</name>
        <dbReference type="ChEBI" id="CHEBI:58210"/>
    </ligand>
</feature>
<evidence type="ECO:0000256" key="5">
    <source>
        <dbReference type="ARBA" id="ARBA00022630"/>
    </source>
</evidence>
<keyword evidence="9 11" id="KW-0057">Aromatic amino acid biosynthesis</keyword>
<dbReference type="RefSeq" id="WP_022381949.1">
    <property type="nucleotide sequence ID" value="NZ_AP019697.1"/>
</dbReference>
<dbReference type="InterPro" id="IPR000453">
    <property type="entry name" value="Chorismate_synth"/>
</dbReference>
<reference evidence="14" key="1">
    <citation type="submission" date="2019-05" db="EMBL/GenBank/DDBJ databases">
        <title>Complete genome sequencing of Dialister sp. strain 5BBH33.</title>
        <authorList>
            <person name="Sakamoto M."/>
            <person name="Murakami T."/>
            <person name="Mori H."/>
        </authorList>
    </citation>
    <scope>NUCLEOTIDE SEQUENCE [LARGE SCALE GENOMIC DNA]</scope>
    <source>
        <strain evidence="14">5BBH33</strain>
    </source>
</reference>
<evidence type="ECO:0000313" key="14">
    <source>
        <dbReference type="Proteomes" id="UP000320585"/>
    </source>
</evidence>
<dbReference type="GO" id="GO:0008652">
    <property type="term" value="P:amino acid biosynthetic process"/>
    <property type="evidence" value="ECO:0007669"/>
    <property type="project" value="UniProtKB-KW"/>
</dbReference>
<keyword evidence="6 11" id="KW-0288">FMN</keyword>
<comment type="cofactor">
    <cofactor evidence="11 12">
        <name>FMNH2</name>
        <dbReference type="ChEBI" id="CHEBI:57618"/>
    </cofactor>
    <text evidence="11 12">Reduced FMN (FMNH(2)).</text>
</comment>
<dbReference type="GO" id="GO:0004107">
    <property type="term" value="F:chorismate synthase activity"/>
    <property type="evidence" value="ECO:0007669"/>
    <property type="project" value="UniProtKB-UniRule"/>
</dbReference>
<comment type="pathway">
    <text evidence="1 11 12">Metabolic intermediate biosynthesis; chorismate biosynthesis; chorismate from D-erythrose 4-phosphate and phosphoenolpyruvate: step 7/7.</text>
</comment>
<dbReference type="GO" id="GO:0010181">
    <property type="term" value="F:FMN binding"/>
    <property type="evidence" value="ECO:0007669"/>
    <property type="project" value="TreeGrafter"/>
</dbReference>
<evidence type="ECO:0000256" key="12">
    <source>
        <dbReference type="RuleBase" id="RU000605"/>
    </source>
</evidence>
<comment type="subunit">
    <text evidence="11">Homotetramer.</text>
</comment>
<evidence type="ECO:0000256" key="6">
    <source>
        <dbReference type="ARBA" id="ARBA00022643"/>
    </source>
</evidence>
<keyword evidence="10 11" id="KW-0456">Lyase</keyword>
<dbReference type="OrthoDB" id="9771806at2"/>
<dbReference type="GeneID" id="92717018"/>
<dbReference type="KEGG" id="dho:Dia5BBH33_18050"/>
<feature type="binding site" evidence="11">
    <location>
        <position position="289"/>
    </location>
    <ligand>
        <name>FMN</name>
        <dbReference type="ChEBI" id="CHEBI:58210"/>
    </ligand>
</feature>
<dbReference type="SUPFAM" id="SSF103263">
    <property type="entry name" value="Chorismate synthase, AroC"/>
    <property type="match status" value="1"/>
</dbReference>
<dbReference type="EC" id="4.2.3.5" evidence="3 11"/>
<evidence type="ECO:0000256" key="7">
    <source>
        <dbReference type="ARBA" id="ARBA00022827"/>
    </source>
</evidence>
<keyword evidence="7 11" id="KW-0274">FAD</keyword>
<dbReference type="AlphaFoldDB" id="A0A8D5A6V7"/>
<dbReference type="PANTHER" id="PTHR21085">
    <property type="entry name" value="CHORISMATE SYNTHASE"/>
    <property type="match status" value="1"/>
</dbReference>
<comment type="caution">
    <text evidence="11">Lacks conserved residue(s) required for the propagation of feature annotation.</text>
</comment>
<gene>
    <name evidence="11 13" type="primary">aroC</name>
    <name evidence="13" type="ORF">Dia5BBH33_18050</name>
</gene>
<evidence type="ECO:0000256" key="8">
    <source>
        <dbReference type="ARBA" id="ARBA00022857"/>
    </source>
</evidence>
<evidence type="ECO:0000256" key="11">
    <source>
        <dbReference type="HAMAP-Rule" id="MF_00300"/>
    </source>
</evidence>
<comment type="function">
    <text evidence="11">Catalyzes the anti-1,4-elimination of the C-3 phosphate and the C-6 proR hydrogen from 5-enolpyruvylshikimate-3-phosphate (EPSP) to yield chorismate, which is the branch point compound that serves as the starting substrate for the three terminal pathways of aromatic amino acid biosynthesis. This reaction introduces a second double bond into the aromatic ring system.</text>
</comment>
<dbReference type="NCBIfam" id="NF003793">
    <property type="entry name" value="PRK05382.1"/>
    <property type="match status" value="1"/>
</dbReference>
<keyword evidence="4 11" id="KW-0028">Amino-acid biosynthesis</keyword>
<evidence type="ECO:0000256" key="10">
    <source>
        <dbReference type="ARBA" id="ARBA00023239"/>
    </source>
</evidence>
<comment type="similarity">
    <text evidence="2 11 12">Belongs to the chorismate synthase family.</text>
</comment>
<keyword evidence="5 11" id="KW-0285">Flavoprotein</keyword>
<keyword evidence="14" id="KW-1185">Reference proteome</keyword>
<dbReference type="GO" id="GO:0005829">
    <property type="term" value="C:cytosol"/>
    <property type="evidence" value="ECO:0007669"/>
    <property type="project" value="TreeGrafter"/>
</dbReference>
<feature type="binding site" evidence="11">
    <location>
        <begin position="125"/>
        <end position="127"/>
    </location>
    <ligand>
        <name>FMN</name>
        <dbReference type="ChEBI" id="CHEBI:58210"/>
    </ligand>
</feature>
<dbReference type="UniPathway" id="UPA00053">
    <property type="reaction ID" value="UER00090"/>
</dbReference>